<evidence type="ECO:0000256" key="1">
    <source>
        <dbReference type="SAM" id="MobiDB-lite"/>
    </source>
</evidence>
<feature type="domain" description="Asparagine synthetase" evidence="2">
    <location>
        <begin position="237"/>
        <end position="349"/>
    </location>
</feature>
<proteinExistence type="predicted"/>
<reference evidence="4" key="1">
    <citation type="submission" date="2017-06" db="EMBL/GenBank/DDBJ databases">
        <authorList>
            <person name="Varghese N."/>
            <person name="Submissions S."/>
        </authorList>
    </citation>
    <scope>NUCLEOTIDE SEQUENCE [LARGE SCALE GENOMIC DNA]</scope>
    <source>
        <strain evidence="4">DSM 44485</strain>
    </source>
</reference>
<dbReference type="RefSeq" id="WP_089310996.1">
    <property type="nucleotide sequence ID" value="NZ_FZNP01000002.1"/>
</dbReference>
<dbReference type="InterPro" id="IPR014729">
    <property type="entry name" value="Rossmann-like_a/b/a_fold"/>
</dbReference>
<organism evidence="3 4">
    <name type="scientific">Actinomadura mexicana</name>
    <dbReference type="NCBI Taxonomy" id="134959"/>
    <lineage>
        <taxon>Bacteria</taxon>
        <taxon>Bacillati</taxon>
        <taxon>Actinomycetota</taxon>
        <taxon>Actinomycetes</taxon>
        <taxon>Streptosporangiales</taxon>
        <taxon>Thermomonosporaceae</taxon>
        <taxon>Actinomadura</taxon>
    </lineage>
</organism>
<dbReference type="Proteomes" id="UP000198420">
    <property type="component" value="Unassembled WGS sequence"/>
</dbReference>
<keyword evidence="4" id="KW-1185">Reference proteome</keyword>
<feature type="compositionally biased region" description="Low complexity" evidence="1">
    <location>
        <begin position="549"/>
        <end position="564"/>
    </location>
</feature>
<accession>A0A238W8K1</accession>
<evidence type="ECO:0000313" key="4">
    <source>
        <dbReference type="Proteomes" id="UP000198420"/>
    </source>
</evidence>
<gene>
    <name evidence="3" type="ORF">SAMN06265355_102828</name>
</gene>
<dbReference type="GO" id="GO:0006529">
    <property type="term" value="P:asparagine biosynthetic process"/>
    <property type="evidence" value="ECO:0007669"/>
    <property type="project" value="InterPro"/>
</dbReference>
<evidence type="ECO:0000259" key="2">
    <source>
        <dbReference type="Pfam" id="PF00733"/>
    </source>
</evidence>
<name>A0A238W8K1_9ACTN</name>
<dbReference type="Gene3D" id="3.40.50.620">
    <property type="entry name" value="HUPs"/>
    <property type="match status" value="1"/>
</dbReference>
<dbReference type="SUPFAM" id="SSF52402">
    <property type="entry name" value="Adenine nucleotide alpha hydrolases-like"/>
    <property type="match status" value="1"/>
</dbReference>
<dbReference type="OrthoDB" id="5933081at2"/>
<evidence type="ECO:0000313" key="3">
    <source>
        <dbReference type="EMBL" id="SNR42872.1"/>
    </source>
</evidence>
<dbReference type="AlphaFoldDB" id="A0A238W8K1"/>
<dbReference type="GO" id="GO:0004066">
    <property type="term" value="F:asparagine synthase (glutamine-hydrolyzing) activity"/>
    <property type="evidence" value="ECO:0007669"/>
    <property type="project" value="InterPro"/>
</dbReference>
<protein>
    <submittedName>
        <fullName evidence="3">Asparagine synthase (Glutamine-hydrolysing)</fullName>
    </submittedName>
</protein>
<dbReference type="EMBL" id="FZNP01000002">
    <property type="protein sequence ID" value="SNR42872.1"/>
    <property type="molecule type" value="Genomic_DNA"/>
</dbReference>
<sequence length="564" mass="62655">MFRLSLHRPLDPAALRWHPADGSWRHDSESGQGLGWIEPFTHPALEHQLVLGPGGRGFIINRERRRGTAQVSRVHCAPNDSAYARLRAQATAWPLGFVLIDLDPAAVRMTASAWGLAPVHLTTSPDGALHGSWDLLDLLDATTDRLNPVEVVRFLTYTPIYSCHTLLADVQTVTERATATFTRRLGGIGRLRIDYPGPGLHALPRRLHQDANPVAAFEDLLAHVIEQWEFTPDTTVADLSGGMDSTNVALTLAQLHPGRVTTGAMLLTGPYGQQQSRRRAQLRRAGFAGDHQLQMVDHLPFAPDGPRACGHRFHPQEGPYAEARNLLLDRYVAAGARVVFTGLGGDEVMKLRTNEITRTGGRRPEPPLRIGDHNEPVYLGNQGRRLLEARYENAAPVGPTLWSILDAYAALYPHYMRRGLWPINPLAAPQIVRLTESLPAYWRAKKRLFRERLTRLGFPPEVVHPPLPENFQHILDLAMRRHGVTLLESLLDDGSRLVADGYLDEAELRRACRCFAATGQRTYEVYRPLILEAGLRSLSPRQRSRSARSRSAPADPAAAQRAGT</sequence>
<dbReference type="Pfam" id="PF00733">
    <property type="entry name" value="Asn_synthase"/>
    <property type="match status" value="1"/>
</dbReference>
<feature type="region of interest" description="Disordered" evidence="1">
    <location>
        <begin position="540"/>
        <end position="564"/>
    </location>
</feature>
<dbReference type="InterPro" id="IPR001962">
    <property type="entry name" value="Asn_synthase"/>
</dbReference>